<evidence type="ECO:0000313" key="3">
    <source>
        <dbReference type="EMBL" id="PZR16131.1"/>
    </source>
</evidence>
<keyword evidence="1" id="KW-0472">Membrane</keyword>
<dbReference type="GO" id="GO:0006629">
    <property type="term" value="P:lipid metabolic process"/>
    <property type="evidence" value="ECO:0007669"/>
    <property type="project" value="InterPro"/>
</dbReference>
<evidence type="ECO:0000256" key="1">
    <source>
        <dbReference type="SAM" id="Phobius"/>
    </source>
</evidence>
<dbReference type="EMBL" id="QFQP01000004">
    <property type="protein sequence ID" value="PZR16131.1"/>
    <property type="molecule type" value="Genomic_DNA"/>
</dbReference>
<dbReference type="Proteomes" id="UP000249061">
    <property type="component" value="Unassembled WGS sequence"/>
</dbReference>
<organism evidence="3 4">
    <name type="scientific">Archangium gephyra</name>
    <dbReference type="NCBI Taxonomy" id="48"/>
    <lineage>
        <taxon>Bacteria</taxon>
        <taxon>Pseudomonadati</taxon>
        <taxon>Myxococcota</taxon>
        <taxon>Myxococcia</taxon>
        <taxon>Myxococcales</taxon>
        <taxon>Cystobacterineae</taxon>
        <taxon>Archangiaceae</taxon>
        <taxon>Archangium</taxon>
    </lineage>
</organism>
<gene>
    <name evidence="3" type="ORF">DI536_07525</name>
</gene>
<keyword evidence="1" id="KW-1133">Transmembrane helix</keyword>
<protein>
    <submittedName>
        <fullName evidence="3">Fatty acid desaturase</fullName>
    </submittedName>
</protein>
<dbReference type="AlphaFoldDB" id="A0A2W5VZF4"/>
<name>A0A2W5VZF4_9BACT</name>
<proteinExistence type="predicted"/>
<accession>A0A2W5VZF4</accession>
<feature type="transmembrane region" description="Helical" evidence="1">
    <location>
        <begin position="39"/>
        <end position="58"/>
    </location>
</feature>
<keyword evidence="1" id="KW-0812">Transmembrane</keyword>
<feature type="transmembrane region" description="Helical" evidence="1">
    <location>
        <begin position="188"/>
        <end position="210"/>
    </location>
</feature>
<comment type="caution">
    <text evidence="3">The sequence shown here is derived from an EMBL/GenBank/DDBJ whole genome shotgun (WGS) entry which is preliminary data.</text>
</comment>
<reference evidence="3 4" key="1">
    <citation type="submission" date="2017-08" db="EMBL/GenBank/DDBJ databases">
        <title>Infants hospitalized years apart are colonized by the same room-sourced microbial strains.</title>
        <authorList>
            <person name="Brooks B."/>
            <person name="Olm M.R."/>
            <person name="Firek B.A."/>
            <person name="Baker R."/>
            <person name="Thomas B.C."/>
            <person name="Morowitz M.J."/>
            <person name="Banfield J.F."/>
        </authorList>
    </citation>
    <scope>NUCLEOTIDE SEQUENCE [LARGE SCALE GENOMIC DNA]</scope>
    <source>
        <strain evidence="3">S2_003_000_R2_14</strain>
    </source>
</reference>
<feature type="domain" description="Fatty acid desaturase" evidence="2">
    <location>
        <begin position="59"/>
        <end position="283"/>
    </location>
</feature>
<dbReference type="InterPro" id="IPR005804">
    <property type="entry name" value="FA_desaturase_dom"/>
</dbReference>
<dbReference type="PANTHER" id="PTHR36459:SF1">
    <property type="entry name" value="FATTY ACID DESATURASE DOMAIN-CONTAINING PROTEIN-RELATED"/>
    <property type="match status" value="1"/>
</dbReference>
<dbReference type="PANTHER" id="PTHR36459">
    <property type="entry name" value="ORF"/>
    <property type="match status" value="1"/>
</dbReference>
<evidence type="ECO:0000313" key="4">
    <source>
        <dbReference type="Proteomes" id="UP000249061"/>
    </source>
</evidence>
<dbReference type="Pfam" id="PF00487">
    <property type="entry name" value="FA_desaturase"/>
    <property type="match status" value="1"/>
</dbReference>
<feature type="transmembrane region" description="Helical" evidence="1">
    <location>
        <begin position="96"/>
        <end position="116"/>
    </location>
</feature>
<feature type="transmembrane region" description="Helical" evidence="1">
    <location>
        <begin position="64"/>
        <end position="84"/>
    </location>
</feature>
<feature type="transmembrane region" description="Helical" evidence="1">
    <location>
        <begin position="147"/>
        <end position="167"/>
    </location>
</feature>
<sequence>MTVPAIVDPQAVPQYAPSAFQTWIESMLHDKRDAVFFRLWLKNLLIIVPLQVAVFVWFSWWLAVVVWVVQIAIMAPPAILMLHNTMHRPFVKSPRWLNRFIPFSTSLMFGIPTGYLEHHVGMHHAENNLRSDLSSTMTYQRDSILNWLVYFSRFLFLSHVQLTQYFLRKKRPMMARRAIMSDAAHVGIMAGLAFLNWRASLVAFIVPYFFMRLAMMWGNWGQHAFIDASRPGDSFVNSITCINTPYNTKCFNDGYHIGHHVKQTRHWTEMPQDFLDNQERYAKEGCIVFEGIDFFMVSLFLFLKRYDWLARRFVRLPGDERTDEQVIEFLKGRTRRISDEVPDGVVMNA</sequence>
<evidence type="ECO:0000259" key="2">
    <source>
        <dbReference type="Pfam" id="PF00487"/>
    </source>
</evidence>